<dbReference type="AlphaFoldDB" id="A0A0A8YAG3"/>
<dbReference type="EMBL" id="GBRH01277503">
    <property type="protein sequence ID" value="JAD20392.1"/>
    <property type="molecule type" value="Transcribed_RNA"/>
</dbReference>
<proteinExistence type="predicted"/>
<reference evidence="1" key="2">
    <citation type="journal article" date="2015" name="Data Brief">
        <title>Shoot transcriptome of the giant reed, Arundo donax.</title>
        <authorList>
            <person name="Barrero R.A."/>
            <person name="Guerrero F.D."/>
            <person name="Moolhuijzen P."/>
            <person name="Goolsby J.A."/>
            <person name="Tidwell J."/>
            <person name="Bellgard S.E."/>
            <person name="Bellgard M.I."/>
        </authorList>
    </citation>
    <scope>NUCLEOTIDE SEQUENCE</scope>
    <source>
        <tissue evidence="1">Shoot tissue taken approximately 20 cm above the soil surface</tissue>
    </source>
</reference>
<name>A0A0A8YAG3_ARUDO</name>
<sequence length="59" mass="6512">MFDGPCMSVFFFTKGSNVFMCLELESFSTSLFSALFHANGHLCYDMNCLSSVGENQIVG</sequence>
<organism evidence="1">
    <name type="scientific">Arundo donax</name>
    <name type="common">Giant reed</name>
    <name type="synonym">Donax arundinaceus</name>
    <dbReference type="NCBI Taxonomy" id="35708"/>
    <lineage>
        <taxon>Eukaryota</taxon>
        <taxon>Viridiplantae</taxon>
        <taxon>Streptophyta</taxon>
        <taxon>Embryophyta</taxon>
        <taxon>Tracheophyta</taxon>
        <taxon>Spermatophyta</taxon>
        <taxon>Magnoliopsida</taxon>
        <taxon>Liliopsida</taxon>
        <taxon>Poales</taxon>
        <taxon>Poaceae</taxon>
        <taxon>PACMAD clade</taxon>
        <taxon>Arundinoideae</taxon>
        <taxon>Arundineae</taxon>
        <taxon>Arundo</taxon>
    </lineage>
</organism>
<protein>
    <submittedName>
        <fullName evidence="1">Uncharacterized protein</fullName>
    </submittedName>
</protein>
<accession>A0A0A8YAG3</accession>
<evidence type="ECO:0000313" key="1">
    <source>
        <dbReference type="EMBL" id="JAD20392.1"/>
    </source>
</evidence>
<reference evidence="1" key="1">
    <citation type="submission" date="2014-09" db="EMBL/GenBank/DDBJ databases">
        <authorList>
            <person name="Magalhaes I.L.F."/>
            <person name="Oliveira U."/>
            <person name="Santos F.R."/>
            <person name="Vidigal T.H.D.A."/>
            <person name="Brescovit A.D."/>
            <person name="Santos A.J."/>
        </authorList>
    </citation>
    <scope>NUCLEOTIDE SEQUENCE</scope>
    <source>
        <tissue evidence="1">Shoot tissue taken approximately 20 cm above the soil surface</tissue>
    </source>
</reference>